<accession>A0AAP2Z8T2</accession>
<name>A0AAP2Z8T2_9EURY</name>
<feature type="transmembrane region" description="Helical" evidence="1">
    <location>
        <begin position="23"/>
        <end position="47"/>
    </location>
</feature>
<dbReference type="InterPro" id="IPR055894">
    <property type="entry name" value="DUF7471"/>
</dbReference>
<organism evidence="2 3">
    <name type="scientific">Natronosalvus hydrolyticus</name>
    <dbReference type="NCBI Taxonomy" id="2979988"/>
    <lineage>
        <taxon>Archaea</taxon>
        <taxon>Methanobacteriati</taxon>
        <taxon>Methanobacteriota</taxon>
        <taxon>Stenosarchaea group</taxon>
        <taxon>Halobacteria</taxon>
        <taxon>Halobacteriales</taxon>
        <taxon>Natrialbaceae</taxon>
        <taxon>Natronosalvus</taxon>
    </lineage>
</organism>
<dbReference type="Proteomes" id="UP001321047">
    <property type="component" value="Unassembled WGS sequence"/>
</dbReference>
<evidence type="ECO:0000313" key="2">
    <source>
        <dbReference type="EMBL" id="MCU4752315.1"/>
    </source>
</evidence>
<dbReference type="AlphaFoldDB" id="A0AAP2Z8T2"/>
<proteinExistence type="predicted"/>
<keyword evidence="3" id="KW-1185">Reference proteome</keyword>
<dbReference type="Pfam" id="PF24283">
    <property type="entry name" value="DUF7471"/>
    <property type="match status" value="1"/>
</dbReference>
<keyword evidence="1" id="KW-0812">Transmembrane</keyword>
<dbReference type="RefSeq" id="WP_342808656.1">
    <property type="nucleotide sequence ID" value="NZ_JAOPJZ010000006.1"/>
</dbReference>
<feature type="transmembrane region" description="Helical" evidence="1">
    <location>
        <begin position="54"/>
        <end position="71"/>
    </location>
</feature>
<feature type="transmembrane region" description="Helical" evidence="1">
    <location>
        <begin position="91"/>
        <end position="110"/>
    </location>
</feature>
<comment type="caution">
    <text evidence="2">The sequence shown here is derived from an EMBL/GenBank/DDBJ whole genome shotgun (WGS) entry which is preliminary data.</text>
</comment>
<sequence>MPKTAPGLETAVLESGPVDWLDWHLVLLLALSAIGSLIVFCLAAAAFHRRRSMPYLLITGALGALVMRPIVGTGTVLGLISMQTHHTIEHLLDLIIAGLLLAAIVMVGRLETNPGSKYNSETTDGGNRQ</sequence>
<keyword evidence="1" id="KW-1133">Transmembrane helix</keyword>
<keyword evidence="1" id="KW-0472">Membrane</keyword>
<protein>
    <submittedName>
        <fullName evidence="2">Uncharacterized protein</fullName>
    </submittedName>
</protein>
<dbReference type="EMBL" id="JAOPJZ010000006">
    <property type="protein sequence ID" value="MCU4752315.1"/>
    <property type="molecule type" value="Genomic_DNA"/>
</dbReference>
<evidence type="ECO:0000313" key="3">
    <source>
        <dbReference type="Proteomes" id="UP001321047"/>
    </source>
</evidence>
<evidence type="ECO:0000256" key="1">
    <source>
        <dbReference type="SAM" id="Phobius"/>
    </source>
</evidence>
<gene>
    <name evidence="2" type="ORF">OB919_10000</name>
</gene>
<reference evidence="2 3" key="1">
    <citation type="submission" date="2022-09" db="EMBL/GenBank/DDBJ databases">
        <title>Enrichment on poylsaccharides allowed isolation of novel metabolic and taxonomic groups of Haloarchaea.</title>
        <authorList>
            <person name="Sorokin D.Y."/>
            <person name="Elcheninov A.G."/>
            <person name="Khizhniak T.V."/>
            <person name="Kolganova T.V."/>
            <person name="Kublanov I.V."/>
        </authorList>
    </citation>
    <scope>NUCLEOTIDE SEQUENCE [LARGE SCALE GENOMIC DNA]</scope>
    <source>
        <strain evidence="2 3">AArc-curdl1</strain>
    </source>
</reference>